<dbReference type="GO" id="GO:1990246">
    <property type="term" value="C:uniplex complex"/>
    <property type="evidence" value="ECO:0007669"/>
    <property type="project" value="TreeGrafter"/>
</dbReference>
<evidence type="ECO:0000256" key="10">
    <source>
        <dbReference type="SAM" id="Phobius"/>
    </source>
</evidence>
<dbReference type="PANTHER" id="PTHR13462:SF17">
    <property type="entry name" value="CALCIUM UNIPORTER PROTEIN 4, MITOCHONDRIAL"/>
    <property type="match status" value="1"/>
</dbReference>
<dbReference type="GO" id="GO:0051560">
    <property type="term" value="P:mitochondrial calcium ion homeostasis"/>
    <property type="evidence" value="ECO:0007669"/>
    <property type="project" value="InterPro"/>
</dbReference>
<evidence type="ECO:0000256" key="5">
    <source>
        <dbReference type="ARBA" id="ARBA00022692"/>
    </source>
</evidence>
<evidence type="ECO:0000256" key="2">
    <source>
        <dbReference type="ARBA" id="ARBA00005653"/>
    </source>
</evidence>
<feature type="domain" description="Calcium uniporter protein C-terminal" evidence="11">
    <location>
        <begin position="169"/>
        <end position="326"/>
    </location>
</feature>
<evidence type="ECO:0000256" key="8">
    <source>
        <dbReference type="ARBA" id="ARBA00023065"/>
    </source>
</evidence>
<dbReference type="GO" id="GO:0005262">
    <property type="term" value="F:calcium channel activity"/>
    <property type="evidence" value="ECO:0007669"/>
    <property type="project" value="TreeGrafter"/>
</dbReference>
<feature type="transmembrane region" description="Helical" evidence="10">
    <location>
        <begin position="242"/>
        <end position="262"/>
    </location>
</feature>
<evidence type="ECO:0000256" key="6">
    <source>
        <dbReference type="ARBA" id="ARBA00022837"/>
    </source>
</evidence>
<comment type="similarity">
    <text evidence="2">Belongs to the MCU (TC 1.A.77) family.</text>
</comment>
<evidence type="ECO:0000256" key="3">
    <source>
        <dbReference type="ARBA" id="ARBA00022448"/>
    </source>
</evidence>
<comment type="subcellular location">
    <subcellularLocation>
        <location evidence="1">Membrane</location>
        <topology evidence="1">Multi-pass membrane protein</topology>
    </subcellularLocation>
</comment>
<feature type="transmembrane region" description="Helical" evidence="10">
    <location>
        <begin position="268"/>
        <end position="288"/>
    </location>
</feature>
<evidence type="ECO:0000256" key="7">
    <source>
        <dbReference type="ARBA" id="ARBA00022989"/>
    </source>
</evidence>
<organism evidence="12">
    <name type="scientific">Rhizophora mucronata</name>
    <name type="common">Asiatic mangrove</name>
    <dbReference type="NCBI Taxonomy" id="61149"/>
    <lineage>
        <taxon>Eukaryota</taxon>
        <taxon>Viridiplantae</taxon>
        <taxon>Streptophyta</taxon>
        <taxon>Embryophyta</taxon>
        <taxon>Tracheophyta</taxon>
        <taxon>Spermatophyta</taxon>
        <taxon>Magnoliopsida</taxon>
        <taxon>eudicotyledons</taxon>
        <taxon>Gunneridae</taxon>
        <taxon>Pentapetalae</taxon>
        <taxon>rosids</taxon>
        <taxon>fabids</taxon>
        <taxon>Malpighiales</taxon>
        <taxon>Rhizophoraceae</taxon>
        <taxon>Rhizophora</taxon>
    </lineage>
</organism>
<dbReference type="InterPro" id="IPR039055">
    <property type="entry name" value="MCU_fam"/>
</dbReference>
<dbReference type="EMBL" id="GGEC01061077">
    <property type="protein sequence ID" value="MBX41561.1"/>
    <property type="molecule type" value="Transcribed_RNA"/>
</dbReference>
<evidence type="ECO:0000259" key="11">
    <source>
        <dbReference type="Pfam" id="PF04678"/>
    </source>
</evidence>
<dbReference type="Pfam" id="PF04678">
    <property type="entry name" value="MCU"/>
    <property type="match status" value="1"/>
</dbReference>
<dbReference type="GO" id="GO:0015292">
    <property type="term" value="F:uniporter activity"/>
    <property type="evidence" value="ECO:0007669"/>
    <property type="project" value="TreeGrafter"/>
</dbReference>
<sequence length="358" mass="41045">MALREMLAKRLANGYRAKSPAVTLEHSPISSASHLLQAISPPNAAKTRFHREYLTSPESVEKGFFRRFLHRRAMSQLPEFLSLPVGEKLRERLKDINITGYRIRLDGLAPPAPQPEGKPSGISIQDAKKLLKLSQLEKLKAKLREIPRSSISYSEFVRICVEECGNHHQGLEFAKTLDHSGNVIVLGNLVCLRPEQVAKTMESAISQSIASPDDPRRKQLEYMERQKGLIDRKARSLVRAELYCGLGFLLVQTLGFVRLTFWELSWDVMEPICFFVTSLHFALAYAFFLRTSTEPSFEGYFQCRFKAKQKKLMEVHNFNVSKYNELRKLFYPFNGYGPPHVEHYQPLNQEEGWLASLK</sequence>
<dbReference type="PANTHER" id="PTHR13462">
    <property type="entry name" value="CALCIUM UNIPORTER PROTEIN, MITOCHONDRIAL"/>
    <property type="match status" value="1"/>
</dbReference>
<evidence type="ECO:0000313" key="12">
    <source>
        <dbReference type="EMBL" id="MBX41561.1"/>
    </source>
</evidence>
<proteinExistence type="inferred from homology"/>
<reference evidence="12" key="1">
    <citation type="submission" date="2018-02" db="EMBL/GenBank/DDBJ databases">
        <title>Rhizophora mucronata_Transcriptome.</title>
        <authorList>
            <person name="Meera S.P."/>
            <person name="Sreeshan A."/>
            <person name="Augustine A."/>
        </authorList>
    </citation>
    <scope>NUCLEOTIDE SEQUENCE</scope>
    <source>
        <tissue evidence="12">Leaf</tissue>
    </source>
</reference>
<keyword evidence="5 10" id="KW-0812">Transmembrane</keyword>
<keyword evidence="9 10" id="KW-0472">Membrane</keyword>
<evidence type="ECO:0000256" key="9">
    <source>
        <dbReference type="ARBA" id="ARBA00023136"/>
    </source>
</evidence>
<evidence type="ECO:0000256" key="1">
    <source>
        <dbReference type="ARBA" id="ARBA00004141"/>
    </source>
</evidence>
<protein>
    <submittedName>
        <fullName evidence="12">Uncharacterized protein MANES_18G029800</fullName>
    </submittedName>
</protein>
<keyword evidence="7 10" id="KW-1133">Transmembrane helix</keyword>
<dbReference type="GO" id="GO:0036444">
    <property type="term" value="P:calcium import into the mitochondrion"/>
    <property type="evidence" value="ECO:0007669"/>
    <property type="project" value="TreeGrafter"/>
</dbReference>
<keyword evidence="4" id="KW-0109">Calcium transport</keyword>
<accession>A0A2P2NGF4</accession>
<keyword evidence="8" id="KW-0406">Ion transport</keyword>
<dbReference type="InterPro" id="IPR006769">
    <property type="entry name" value="MCU_C"/>
</dbReference>
<keyword evidence="3" id="KW-0813">Transport</keyword>
<evidence type="ECO:0000256" key="4">
    <source>
        <dbReference type="ARBA" id="ARBA00022568"/>
    </source>
</evidence>
<dbReference type="AlphaFoldDB" id="A0A2P2NGF4"/>
<name>A0A2P2NGF4_RHIMU</name>
<keyword evidence="6" id="KW-0106">Calcium</keyword>